<dbReference type="FunFam" id="2.60.300.12:FF:000013">
    <property type="entry name" value="Iron-sulfur assembly protein 2"/>
    <property type="match status" value="1"/>
</dbReference>
<feature type="compositionally biased region" description="Polar residues" evidence="2">
    <location>
        <begin position="54"/>
        <end position="64"/>
    </location>
</feature>
<sequence length="202" mass="22239">MMLRSARRVLQPKLGQFSSLTRTLAIPLTLHIQLPLTRANYTTEAPQQAKRTRAPTSLSNTSRSFGEAPKHQLRIINKKFADDGKLLIMDISDRAITKLNNIAQEENNPGVALRISVESGGCHGFQYNLNLSDVNTKTDEDCVFEKGGAKVIIDDSSLGILRESTVDYTTELIGSMFKVVDSPYMASSCGCGSSFDFDFSKL</sequence>
<dbReference type="Gene3D" id="2.60.300.12">
    <property type="entry name" value="HesB-like domain"/>
    <property type="match status" value="1"/>
</dbReference>
<dbReference type="Proteomes" id="UP000189513">
    <property type="component" value="Unassembled WGS sequence"/>
</dbReference>
<dbReference type="GO" id="GO:0051537">
    <property type="term" value="F:2 iron, 2 sulfur cluster binding"/>
    <property type="evidence" value="ECO:0007669"/>
    <property type="project" value="TreeGrafter"/>
</dbReference>
<protein>
    <submittedName>
        <fullName evidence="4">Iron-sulfur cluster insertion protein ErpA</fullName>
    </submittedName>
</protein>
<dbReference type="GO" id="GO:0005506">
    <property type="term" value="F:iron ion binding"/>
    <property type="evidence" value="ECO:0007669"/>
    <property type="project" value="TreeGrafter"/>
</dbReference>
<dbReference type="OMA" id="CHGFQYT"/>
<dbReference type="VEuPathDB" id="FungiDB:BON22_2882"/>
<dbReference type="InterPro" id="IPR000361">
    <property type="entry name" value="ATAP_core_dom"/>
</dbReference>
<proteinExistence type="inferred from homology"/>
<organism evidence="4 5">
    <name type="scientific">Cyberlindnera fabianii</name>
    <name type="common">Yeast</name>
    <name type="synonym">Hansenula fabianii</name>
    <dbReference type="NCBI Taxonomy" id="36022"/>
    <lineage>
        <taxon>Eukaryota</taxon>
        <taxon>Fungi</taxon>
        <taxon>Dikarya</taxon>
        <taxon>Ascomycota</taxon>
        <taxon>Saccharomycotina</taxon>
        <taxon>Saccharomycetes</taxon>
        <taxon>Phaffomycetales</taxon>
        <taxon>Phaffomycetaceae</taxon>
        <taxon>Cyberlindnera</taxon>
    </lineage>
</organism>
<dbReference type="SUPFAM" id="SSF89360">
    <property type="entry name" value="HesB-like domain"/>
    <property type="match status" value="1"/>
</dbReference>
<dbReference type="Pfam" id="PF01521">
    <property type="entry name" value="Fe-S_biosyn"/>
    <property type="match status" value="1"/>
</dbReference>
<dbReference type="InterPro" id="IPR035903">
    <property type="entry name" value="HesB-like_dom_sf"/>
</dbReference>
<feature type="region of interest" description="Disordered" evidence="2">
    <location>
        <begin position="43"/>
        <end position="64"/>
    </location>
</feature>
<dbReference type="NCBIfam" id="TIGR00049">
    <property type="entry name" value="iron-sulfur cluster assembly accessory protein"/>
    <property type="match status" value="1"/>
</dbReference>
<dbReference type="InterPro" id="IPR016092">
    <property type="entry name" value="ATAP"/>
</dbReference>
<dbReference type="PANTHER" id="PTHR43011:SF1">
    <property type="entry name" value="IRON-SULFUR CLUSTER ASSEMBLY 2 HOMOLOG, MITOCHONDRIAL"/>
    <property type="match status" value="1"/>
</dbReference>
<dbReference type="GO" id="GO:0016226">
    <property type="term" value="P:iron-sulfur cluster assembly"/>
    <property type="evidence" value="ECO:0007669"/>
    <property type="project" value="InterPro"/>
</dbReference>
<comment type="caution">
    <text evidence="4">The sequence shown here is derived from an EMBL/GenBank/DDBJ whole genome shotgun (WGS) entry which is preliminary data.</text>
</comment>
<dbReference type="PANTHER" id="PTHR43011">
    <property type="entry name" value="IRON-SULFUR CLUSTER ASSEMBLY 2 HOMOLOG, MITOCHONDRIAL"/>
    <property type="match status" value="1"/>
</dbReference>
<accession>A0A1V2L5X8</accession>
<keyword evidence="5" id="KW-1185">Reference proteome</keyword>
<dbReference type="GO" id="GO:0051539">
    <property type="term" value="F:4 iron, 4 sulfur cluster binding"/>
    <property type="evidence" value="ECO:0007669"/>
    <property type="project" value="TreeGrafter"/>
</dbReference>
<evidence type="ECO:0000313" key="5">
    <source>
        <dbReference type="Proteomes" id="UP000189513"/>
    </source>
</evidence>
<name>A0A1V2L5X8_CYBFA</name>
<dbReference type="STRING" id="36022.A0A1V2L5X8"/>
<evidence type="ECO:0000259" key="3">
    <source>
        <dbReference type="Pfam" id="PF01521"/>
    </source>
</evidence>
<dbReference type="EMBL" id="MPUK01000005">
    <property type="protein sequence ID" value="ONH66975.1"/>
    <property type="molecule type" value="Genomic_DNA"/>
</dbReference>
<feature type="domain" description="Core" evidence="3">
    <location>
        <begin position="89"/>
        <end position="192"/>
    </location>
</feature>
<reference evidence="5" key="1">
    <citation type="journal article" date="2017" name="Genome Announc.">
        <title>Genome sequences of Cyberlindnera fabianii 65, Pichia kudriavzevii 129, and Saccharomyces cerevisiae 131 isolated from fermented masau fruits in Zimbabwe.</title>
        <authorList>
            <person name="van Rijswijck I.M.H."/>
            <person name="Derks M.F.L."/>
            <person name="Abee T."/>
            <person name="de Ridder D."/>
            <person name="Smid E.J."/>
        </authorList>
    </citation>
    <scope>NUCLEOTIDE SEQUENCE [LARGE SCALE GENOMIC DNA]</scope>
    <source>
        <strain evidence="5">65</strain>
    </source>
</reference>
<comment type="similarity">
    <text evidence="1">Belongs to the HesB/IscA family.</text>
</comment>
<dbReference type="GO" id="GO:0005739">
    <property type="term" value="C:mitochondrion"/>
    <property type="evidence" value="ECO:0007669"/>
    <property type="project" value="TreeGrafter"/>
</dbReference>
<dbReference type="AlphaFoldDB" id="A0A1V2L5X8"/>
<evidence type="ECO:0000313" key="4">
    <source>
        <dbReference type="EMBL" id="ONH66975.1"/>
    </source>
</evidence>
<evidence type="ECO:0000256" key="2">
    <source>
        <dbReference type="SAM" id="MobiDB-lite"/>
    </source>
</evidence>
<gene>
    <name evidence="4" type="ORF">BON22_2882</name>
</gene>
<evidence type="ECO:0000256" key="1">
    <source>
        <dbReference type="ARBA" id="ARBA00006718"/>
    </source>
</evidence>